<evidence type="ECO:0000313" key="1">
    <source>
        <dbReference type="EMBL" id="OXM63131.1"/>
    </source>
</evidence>
<dbReference type="AlphaFoldDB" id="A0A229SWT0"/>
<organism evidence="1 2">
    <name type="scientific">Amycolatopsis vastitatis</name>
    <dbReference type="NCBI Taxonomy" id="1905142"/>
    <lineage>
        <taxon>Bacteria</taxon>
        <taxon>Bacillati</taxon>
        <taxon>Actinomycetota</taxon>
        <taxon>Actinomycetes</taxon>
        <taxon>Pseudonocardiales</taxon>
        <taxon>Pseudonocardiaceae</taxon>
        <taxon>Amycolatopsis</taxon>
    </lineage>
</organism>
<evidence type="ECO:0000313" key="2">
    <source>
        <dbReference type="Proteomes" id="UP000215199"/>
    </source>
</evidence>
<dbReference type="Proteomes" id="UP000215199">
    <property type="component" value="Unassembled WGS sequence"/>
</dbReference>
<gene>
    <name evidence="1" type="ORF">CF165_32760</name>
</gene>
<dbReference type="EMBL" id="NMUL01000038">
    <property type="protein sequence ID" value="OXM63131.1"/>
    <property type="molecule type" value="Genomic_DNA"/>
</dbReference>
<protein>
    <submittedName>
        <fullName evidence="1">Uncharacterized protein</fullName>
    </submittedName>
</protein>
<reference evidence="2" key="1">
    <citation type="submission" date="2017-07" db="EMBL/GenBank/DDBJ databases">
        <title>Comparative genome mining reveals phylogenetic distribution patterns of secondary metabolites in Amycolatopsis.</title>
        <authorList>
            <person name="Adamek M."/>
            <person name="Alanjary M."/>
            <person name="Sales-Ortells H."/>
            <person name="Goodfellow M."/>
            <person name="Bull A.T."/>
            <person name="Kalinowski J."/>
            <person name="Ziemert N."/>
        </authorList>
    </citation>
    <scope>NUCLEOTIDE SEQUENCE [LARGE SCALE GENOMIC DNA]</scope>
    <source>
        <strain evidence="2">H5</strain>
    </source>
</reference>
<proteinExistence type="predicted"/>
<keyword evidence="2" id="KW-1185">Reference proteome</keyword>
<accession>A0A229SWT0</accession>
<name>A0A229SWT0_9PSEU</name>
<comment type="caution">
    <text evidence="1">The sequence shown here is derived from an EMBL/GenBank/DDBJ whole genome shotgun (WGS) entry which is preliminary data.</text>
</comment>
<sequence length="147" mass="16821">MDFMKASIARGLDGAHTTRMLRIIRQELDMYRHRVPQYPGHLPMAWQQLDEWMSAGAGLPGPWTHPHTDPGYESCRWRVIDDPAAALQEIRTLVTPSEETEWPPLAELAETVGGLDRWMTEHTGPWPDLWGTGRIPKHNNGKRVRHA</sequence>